<name>A0A485PLH4_LYNPA</name>
<dbReference type="Proteomes" id="UP000386466">
    <property type="component" value="Unassembled WGS sequence"/>
</dbReference>
<reference evidence="1 2" key="1">
    <citation type="submission" date="2019-01" db="EMBL/GenBank/DDBJ databases">
        <authorList>
            <person name="Alioto T."/>
            <person name="Alioto T."/>
        </authorList>
    </citation>
    <scope>NUCLEOTIDE SEQUENCE [LARGE SCALE GENOMIC DNA]</scope>
</reference>
<feature type="non-terminal residue" evidence="1">
    <location>
        <position position="1"/>
    </location>
</feature>
<evidence type="ECO:0000313" key="2">
    <source>
        <dbReference type="Proteomes" id="UP000386466"/>
    </source>
</evidence>
<evidence type="ECO:0000313" key="1">
    <source>
        <dbReference type="EMBL" id="VFV43102.1"/>
    </source>
</evidence>
<sequence>VPHTSRLINIQSAQTTSKVYIFSQENNSFSAAQKSYAPRLCLIHNGFLVKNPDFIGG</sequence>
<organism evidence="1 2">
    <name type="scientific">Lynx pardinus</name>
    <name type="common">Iberian lynx</name>
    <name type="synonym">Felis pardina</name>
    <dbReference type="NCBI Taxonomy" id="191816"/>
    <lineage>
        <taxon>Eukaryota</taxon>
        <taxon>Metazoa</taxon>
        <taxon>Chordata</taxon>
        <taxon>Craniata</taxon>
        <taxon>Vertebrata</taxon>
        <taxon>Euteleostomi</taxon>
        <taxon>Mammalia</taxon>
        <taxon>Eutheria</taxon>
        <taxon>Laurasiatheria</taxon>
        <taxon>Carnivora</taxon>
        <taxon>Feliformia</taxon>
        <taxon>Felidae</taxon>
        <taxon>Felinae</taxon>
        <taxon>Lynx</taxon>
    </lineage>
</organism>
<protein>
    <submittedName>
        <fullName evidence="1">Uncharacterized protein</fullName>
    </submittedName>
</protein>
<feature type="non-terminal residue" evidence="1">
    <location>
        <position position="57"/>
    </location>
</feature>
<dbReference type="AlphaFoldDB" id="A0A485PLH4"/>
<keyword evidence="2" id="KW-1185">Reference proteome</keyword>
<accession>A0A485PLH4</accession>
<proteinExistence type="predicted"/>
<dbReference type="EMBL" id="CAAGRJ010033237">
    <property type="protein sequence ID" value="VFV43102.1"/>
    <property type="molecule type" value="Genomic_DNA"/>
</dbReference>
<gene>
    <name evidence="1" type="ORF">LYPA_23C022926</name>
</gene>